<reference evidence="8" key="1">
    <citation type="journal article" date="2015" name="Proc. Natl. Acad. Sci. U.S.A.">
        <title>Networks of energetic and metabolic interactions define dynamics in microbial communities.</title>
        <authorList>
            <person name="Embree M."/>
            <person name="Liu J.K."/>
            <person name="Al-Bassam M.M."/>
            <person name="Zengler K."/>
        </authorList>
    </citation>
    <scope>NUCLEOTIDE SEQUENCE</scope>
</reference>
<comment type="caution">
    <text evidence="8">The sequence shown here is derived from an EMBL/GenBank/DDBJ whole genome shotgun (WGS) entry which is preliminary data.</text>
</comment>
<keyword evidence="6" id="KW-0408">Iron</keyword>
<evidence type="ECO:0000313" key="8">
    <source>
        <dbReference type="EMBL" id="KUG03734.1"/>
    </source>
</evidence>
<dbReference type="GO" id="GO:0046872">
    <property type="term" value="F:metal ion binding"/>
    <property type="evidence" value="ECO:0007669"/>
    <property type="project" value="UniProtKB-KW"/>
</dbReference>
<dbReference type="AlphaFoldDB" id="A0A0W8E5N4"/>
<dbReference type="SUPFAM" id="SSF48695">
    <property type="entry name" value="Multiheme cytochromes"/>
    <property type="match status" value="1"/>
</dbReference>
<keyword evidence="4" id="KW-0479">Metal-binding</keyword>
<keyword evidence="3" id="KW-0349">Heme</keyword>
<evidence type="ECO:0000256" key="6">
    <source>
        <dbReference type="ARBA" id="ARBA00023004"/>
    </source>
</evidence>
<dbReference type="GO" id="GO:0030313">
    <property type="term" value="C:cell envelope"/>
    <property type="evidence" value="ECO:0007669"/>
    <property type="project" value="UniProtKB-SubCell"/>
</dbReference>
<name>A0A0W8E5N4_9ZZZZ</name>
<accession>A0A0W8E5N4</accession>
<gene>
    <name evidence="8" type="ORF">ASZ90_018877</name>
</gene>
<comment type="subcellular location">
    <subcellularLocation>
        <location evidence="1">Cell envelope</location>
    </subcellularLocation>
</comment>
<protein>
    <recommendedName>
        <fullName evidence="7">Tetrahaem cytochrome domain-containing protein</fullName>
    </recommendedName>
</protein>
<sequence>MEDNSRDSNHRRYPGKNRIILIVALLAVGLAAGTALGVVKASENPSFCTVCHIMKPYYQSWDDSCMLAHAHAEEGLTCHECHDESLGAKAREGFKYVTGDYEEPLQPLDFPREDCLECHSDFDEVIASTDHGGGENPHDSPHWKDMDCTMCHSMHGQSQVYCTQCHDFEWAKNLDENWND</sequence>
<evidence type="ECO:0000259" key="7">
    <source>
        <dbReference type="Pfam" id="PF14537"/>
    </source>
</evidence>
<evidence type="ECO:0000256" key="1">
    <source>
        <dbReference type="ARBA" id="ARBA00004196"/>
    </source>
</evidence>
<dbReference type="InterPro" id="IPR036280">
    <property type="entry name" value="Multihaem_cyt_sf"/>
</dbReference>
<dbReference type="Pfam" id="PF14537">
    <property type="entry name" value="Cytochrom_c3_2"/>
    <property type="match status" value="1"/>
</dbReference>
<keyword evidence="5" id="KW-0249">Electron transport</keyword>
<keyword evidence="2" id="KW-0813">Transport</keyword>
<evidence type="ECO:0000256" key="2">
    <source>
        <dbReference type="ARBA" id="ARBA00022448"/>
    </source>
</evidence>
<dbReference type="EMBL" id="LNQE01001870">
    <property type="protein sequence ID" value="KUG03734.1"/>
    <property type="molecule type" value="Genomic_DNA"/>
</dbReference>
<evidence type="ECO:0000256" key="3">
    <source>
        <dbReference type="ARBA" id="ARBA00022617"/>
    </source>
</evidence>
<dbReference type="InterPro" id="IPR012286">
    <property type="entry name" value="Tetrahaem_cytochrome"/>
</dbReference>
<evidence type="ECO:0000256" key="5">
    <source>
        <dbReference type="ARBA" id="ARBA00022982"/>
    </source>
</evidence>
<evidence type="ECO:0000256" key="4">
    <source>
        <dbReference type="ARBA" id="ARBA00022723"/>
    </source>
</evidence>
<feature type="domain" description="Tetrahaem cytochrome" evidence="7">
    <location>
        <begin position="70"/>
        <end position="167"/>
    </location>
</feature>
<dbReference type="Gene3D" id="1.10.1130.10">
    <property type="entry name" value="Flavocytochrome C3, Chain A"/>
    <property type="match status" value="1"/>
</dbReference>
<organism evidence="8">
    <name type="scientific">hydrocarbon metagenome</name>
    <dbReference type="NCBI Taxonomy" id="938273"/>
    <lineage>
        <taxon>unclassified sequences</taxon>
        <taxon>metagenomes</taxon>
        <taxon>ecological metagenomes</taxon>
    </lineage>
</organism>
<proteinExistence type="predicted"/>